<evidence type="ECO:0000313" key="2">
    <source>
        <dbReference type="Proteomes" id="UP001233836"/>
    </source>
</evidence>
<accession>A0ABT9W9A3</accession>
<dbReference type="EMBL" id="JAUSTI010000002">
    <property type="protein sequence ID" value="MDQ0169700.1"/>
    <property type="molecule type" value="Genomic_DNA"/>
</dbReference>
<name>A0ABT9W9A3_9BACL</name>
<sequence length="106" mass="12077">MMEMLAEEPVFTADGGGRVHTVMRSMKVYKGVLALLTSRRVLTRLRSRQWVPTRINGELQLALLDDGQITEVLCLELDSSGERIREVYLMVNPDKLRSIVVKAYEI</sequence>
<proteinExistence type="predicted"/>
<organism evidence="1 2">
    <name type="scientific">Paenibacillus tundrae</name>
    <dbReference type="NCBI Taxonomy" id="528187"/>
    <lineage>
        <taxon>Bacteria</taxon>
        <taxon>Bacillati</taxon>
        <taxon>Bacillota</taxon>
        <taxon>Bacilli</taxon>
        <taxon>Bacillales</taxon>
        <taxon>Paenibacillaceae</taxon>
        <taxon>Paenibacillus</taxon>
    </lineage>
</organism>
<evidence type="ECO:0000313" key="1">
    <source>
        <dbReference type="EMBL" id="MDQ0169700.1"/>
    </source>
</evidence>
<reference evidence="1 2" key="1">
    <citation type="submission" date="2023-07" db="EMBL/GenBank/DDBJ databases">
        <title>Sorghum-associated microbial communities from plants grown in Nebraska, USA.</title>
        <authorList>
            <person name="Schachtman D."/>
        </authorList>
    </citation>
    <scope>NUCLEOTIDE SEQUENCE [LARGE SCALE GENOMIC DNA]</scope>
    <source>
        <strain evidence="1 2">DS1314</strain>
    </source>
</reference>
<protein>
    <submittedName>
        <fullName evidence="1">Uncharacterized protein</fullName>
    </submittedName>
</protein>
<gene>
    <name evidence="1" type="ORF">J2T19_001140</name>
</gene>
<comment type="caution">
    <text evidence="1">The sequence shown here is derived from an EMBL/GenBank/DDBJ whole genome shotgun (WGS) entry which is preliminary data.</text>
</comment>
<dbReference type="Proteomes" id="UP001233836">
    <property type="component" value="Unassembled WGS sequence"/>
</dbReference>
<keyword evidence="2" id="KW-1185">Reference proteome</keyword>